<dbReference type="Pfam" id="PF13181">
    <property type="entry name" value="TPR_8"/>
    <property type="match status" value="1"/>
</dbReference>
<evidence type="ECO:0000256" key="1">
    <source>
        <dbReference type="ARBA" id="ARBA00022737"/>
    </source>
</evidence>
<evidence type="ECO:0000256" key="2">
    <source>
        <dbReference type="ARBA" id="ARBA00022803"/>
    </source>
</evidence>
<dbReference type="Pfam" id="PF13432">
    <property type="entry name" value="TPR_16"/>
    <property type="match status" value="1"/>
</dbReference>
<dbReference type="SMART" id="SM00028">
    <property type="entry name" value="TPR"/>
    <property type="match status" value="4"/>
</dbReference>
<dbReference type="PROSITE" id="PS50005">
    <property type="entry name" value="TPR"/>
    <property type="match status" value="3"/>
</dbReference>
<sequence>MALEDIEKLKARLEKDPSSKLFVPLAEEYRKAGMYDEAIEVLLNELEKQPAYTTARVSLGKIYLERWQTEKARGEFEKVIAAVPDNLFAQKKLAEIYNSIGDTEKAVICLQKVLEINPRDEEAKQTLEILTGSARKSPEEGVMEQEVVGAFESGSAEMSAEEVAETVEAEEVVEGAADEQQPFYVEPEPVETFEVPDAGRSEDVSEDIEVAGKIGASDFGEYRQFGEIVVEEVQEPAGDDSHMFAMPDEVKSEEPFAGLADDSAFSFDDMLDGLTDSAGKPASSDVDTLLMEADGYIDAGHYMKAVEIFSGVLDTDPDNSKVRQRVEELKYYLKMIGKDTGALVGRLEGFREGLRNRGNEFFGSS</sequence>
<dbReference type="AlphaFoldDB" id="A0A3B1DCX7"/>
<dbReference type="Gene3D" id="1.25.40.10">
    <property type="entry name" value="Tetratricopeptide repeat domain"/>
    <property type="match status" value="1"/>
</dbReference>
<organism evidence="3">
    <name type="scientific">hydrothermal vent metagenome</name>
    <dbReference type="NCBI Taxonomy" id="652676"/>
    <lineage>
        <taxon>unclassified sequences</taxon>
        <taxon>metagenomes</taxon>
        <taxon>ecological metagenomes</taxon>
    </lineage>
</organism>
<proteinExistence type="predicted"/>
<dbReference type="InterPro" id="IPR011990">
    <property type="entry name" value="TPR-like_helical_dom_sf"/>
</dbReference>
<dbReference type="PANTHER" id="PTHR44943">
    <property type="entry name" value="CELLULOSE SYNTHASE OPERON PROTEIN C"/>
    <property type="match status" value="1"/>
</dbReference>
<evidence type="ECO:0008006" key="4">
    <source>
        <dbReference type="Google" id="ProtNLM"/>
    </source>
</evidence>
<keyword evidence="2" id="KW-0802">TPR repeat</keyword>
<name>A0A3B1DCX7_9ZZZZ</name>
<keyword evidence="1" id="KW-0677">Repeat</keyword>
<dbReference type="PANTHER" id="PTHR44943:SF8">
    <property type="entry name" value="TPR REPEAT-CONTAINING PROTEIN MJ0263"/>
    <property type="match status" value="1"/>
</dbReference>
<dbReference type="EMBL" id="UOGI01000375">
    <property type="protein sequence ID" value="VAX34703.1"/>
    <property type="molecule type" value="Genomic_DNA"/>
</dbReference>
<gene>
    <name evidence="3" type="ORF">MNBD_NITROSPIRAE03-1391</name>
</gene>
<protein>
    <recommendedName>
        <fullName evidence="4">Tetratricopeptide repeat protein</fullName>
    </recommendedName>
</protein>
<accession>A0A3B1DCX7</accession>
<dbReference type="InterPro" id="IPR019734">
    <property type="entry name" value="TPR_rpt"/>
</dbReference>
<evidence type="ECO:0000313" key="3">
    <source>
        <dbReference type="EMBL" id="VAX34703.1"/>
    </source>
</evidence>
<dbReference type="SUPFAM" id="SSF48452">
    <property type="entry name" value="TPR-like"/>
    <property type="match status" value="1"/>
</dbReference>
<dbReference type="InterPro" id="IPR051685">
    <property type="entry name" value="Ycf3/AcsC/BcsC/TPR_MFPF"/>
</dbReference>
<reference evidence="3" key="1">
    <citation type="submission" date="2018-06" db="EMBL/GenBank/DDBJ databases">
        <authorList>
            <person name="Zhirakovskaya E."/>
        </authorList>
    </citation>
    <scope>NUCLEOTIDE SEQUENCE</scope>
</reference>